<dbReference type="InterPro" id="IPR043129">
    <property type="entry name" value="ATPase_NBD"/>
</dbReference>
<dbReference type="OrthoDB" id="9810372at2"/>
<keyword evidence="2" id="KW-1185">Reference proteome</keyword>
<name>A0A2T5MJB8_9GAMM</name>
<sequence>MRIGIDLGGTKIEGIVMGPGSEILQRVRVNTPQGDYTGTVAAVVTLVHRLEELVGQKDLRVGLGHPGSVSPVNGLMRNSNSVCLNGKPLQRDLEALLGRGIRMTNDANCLALSEASDGAAAGARSVFAVILGTGVGGGVVINGELLMGANGIAGEWSHNPLPWPRPEVNEATGTQCWCGKQSCIETWLSGVGLAEDHARVTQEKISGEEIVARAEAGDERCSATLSRYEDRLSRSLAQIINVLDPEVVVLGGGVSRVQRLYRYVPALWDEWIFSDIITTKLVPAMHGDSSGVRGAAWLWPE</sequence>
<comment type="caution">
    <text evidence="1">The sequence shown here is derived from an EMBL/GenBank/DDBJ whole genome shotgun (WGS) entry which is preliminary data.</text>
</comment>
<dbReference type="RefSeq" id="WP_107938385.1">
    <property type="nucleotide sequence ID" value="NZ_QANS01000001.1"/>
</dbReference>
<dbReference type="CDD" id="cd24066">
    <property type="entry name" value="ASKHA_NBD_ROK_EcFRK-like"/>
    <property type="match status" value="1"/>
</dbReference>
<protein>
    <submittedName>
        <fullName evidence="1">Fructokinase</fullName>
    </submittedName>
</protein>
<dbReference type="GO" id="GO:0004396">
    <property type="term" value="F:hexokinase activity"/>
    <property type="evidence" value="ECO:0007669"/>
    <property type="project" value="TreeGrafter"/>
</dbReference>
<dbReference type="PANTHER" id="PTHR18964:SF174">
    <property type="entry name" value="D-ALLOSE KINASE-RELATED"/>
    <property type="match status" value="1"/>
</dbReference>
<reference evidence="1 2" key="1">
    <citation type="submission" date="2018-04" db="EMBL/GenBank/DDBJ databases">
        <title>Novel species isolated from glacier.</title>
        <authorList>
            <person name="Liu Q."/>
            <person name="Xin Y.-H."/>
        </authorList>
    </citation>
    <scope>NUCLEOTIDE SEQUENCE [LARGE SCALE GENOMIC DNA]</scope>
    <source>
        <strain evidence="1 2">GT1R17</strain>
    </source>
</reference>
<dbReference type="Proteomes" id="UP000244248">
    <property type="component" value="Unassembled WGS sequence"/>
</dbReference>
<dbReference type="PANTHER" id="PTHR18964">
    <property type="entry name" value="ROK (REPRESSOR, ORF, KINASE) FAMILY"/>
    <property type="match status" value="1"/>
</dbReference>
<evidence type="ECO:0000313" key="1">
    <source>
        <dbReference type="EMBL" id="PTU32676.1"/>
    </source>
</evidence>
<dbReference type="Pfam" id="PF00480">
    <property type="entry name" value="ROK"/>
    <property type="match status" value="1"/>
</dbReference>
<gene>
    <name evidence="1" type="ORF">CJD38_00695</name>
</gene>
<dbReference type="Gene3D" id="3.30.420.40">
    <property type="match status" value="2"/>
</dbReference>
<dbReference type="AlphaFoldDB" id="A0A2T5MJB8"/>
<dbReference type="InterPro" id="IPR000600">
    <property type="entry name" value="ROK"/>
</dbReference>
<dbReference type="SUPFAM" id="SSF53067">
    <property type="entry name" value="Actin-like ATPase domain"/>
    <property type="match status" value="1"/>
</dbReference>
<proteinExistence type="predicted"/>
<dbReference type="EMBL" id="QANS01000001">
    <property type="protein sequence ID" value="PTU32676.1"/>
    <property type="molecule type" value="Genomic_DNA"/>
</dbReference>
<keyword evidence="1" id="KW-0808">Transferase</keyword>
<keyword evidence="1" id="KW-0418">Kinase</keyword>
<organism evidence="1 2">
    <name type="scientific">Stenotrophobium rhamnosiphilum</name>
    <dbReference type="NCBI Taxonomy" id="2029166"/>
    <lineage>
        <taxon>Bacteria</taxon>
        <taxon>Pseudomonadati</taxon>
        <taxon>Pseudomonadota</taxon>
        <taxon>Gammaproteobacteria</taxon>
        <taxon>Nevskiales</taxon>
        <taxon>Nevskiaceae</taxon>
        <taxon>Stenotrophobium</taxon>
    </lineage>
</organism>
<evidence type="ECO:0000313" key="2">
    <source>
        <dbReference type="Proteomes" id="UP000244248"/>
    </source>
</evidence>
<accession>A0A2T5MJB8</accession>